<feature type="compositionally biased region" description="Basic and acidic residues" evidence="5">
    <location>
        <begin position="90"/>
        <end position="100"/>
    </location>
</feature>
<keyword evidence="3" id="KW-0221">Differentiation</keyword>
<proteinExistence type="inferred from homology"/>
<evidence type="ECO:0000256" key="2">
    <source>
        <dbReference type="ARBA" id="ARBA00022473"/>
    </source>
</evidence>
<dbReference type="EMBL" id="JANJYJ010000003">
    <property type="protein sequence ID" value="KAK3222897.1"/>
    <property type="molecule type" value="Genomic_DNA"/>
</dbReference>
<feature type="signal peptide" evidence="6">
    <location>
        <begin position="1"/>
        <end position="28"/>
    </location>
</feature>
<protein>
    <submittedName>
        <fullName evidence="7">Uncharacterized protein</fullName>
    </submittedName>
</protein>
<dbReference type="AlphaFoldDB" id="A0AAE0ASR4"/>
<dbReference type="PANTHER" id="PTHR34359">
    <property type="entry name" value="CLAVATA3/ESR (CLE)-RELATED PROTEIN 10"/>
    <property type="match status" value="1"/>
</dbReference>
<reference evidence="7" key="1">
    <citation type="journal article" date="2023" name="Plant J.">
        <title>Genome sequences and population genomics provide insights into the demographic history, inbreeding, and mutation load of two 'living fossil' tree species of Dipteronia.</title>
        <authorList>
            <person name="Feng Y."/>
            <person name="Comes H.P."/>
            <person name="Chen J."/>
            <person name="Zhu S."/>
            <person name="Lu R."/>
            <person name="Zhang X."/>
            <person name="Li P."/>
            <person name="Qiu J."/>
            <person name="Olsen K.M."/>
            <person name="Qiu Y."/>
        </authorList>
    </citation>
    <scope>NUCLEOTIDE SEQUENCE</scope>
    <source>
        <strain evidence="7">NBL</strain>
    </source>
</reference>
<keyword evidence="4" id="KW-0379">Hydroxylation</keyword>
<evidence type="ECO:0000313" key="8">
    <source>
        <dbReference type="Proteomes" id="UP001281410"/>
    </source>
</evidence>
<gene>
    <name evidence="7" type="ORF">Dsin_009922</name>
</gene>
<evidence type="ECO:0000256" key="1">
    <source>
        <dbReference type="ARBA" id="ARBA00005416"/>
    </source>
</evidence>
<feature type="region of interest" description="Disordered" evidence="5">
    <location>
        <begin position="70"/>
        <end position="110"/>
    </location>
</feature>
<keyword evidence="6" id="KW-0732">Signal</keyword>
<keyword evidence="2" id="KW-0217">Developmental protein</keyword>
<evidence type="ECO:0000256" key="4">
    <source>
        <dbReference type="ARBA" id="ARBA00023278"/>
    </source>
</evidence>
<evidence type="ECO:0000256" key="3">
    <source>
        <dbReference type="ARBA" id="ARBA00022782"/>
    </source>
</evidence>
<evidence type="ECO:0000313" key="7">
    <source>
        <dbReference type="EMBL" id="KAK3222897.1"/>
    </source>
</evidence>
<organism evidence="7 8">
    <name type="scientific">Dipteronia sinensis</name>
    <dbReference type="NCBI Taxonomy" id="43782"/>
    <lineage>
        <taxon>Eukaryota</taxon>
        <taxon>Viridiplantae</taxon>
        <taxon>Streptophyta</taxon>
        <taxon>Embryophyta</taxon>
        <taxon>Tracheophyta</taxon>
        <taxon>Spermatophyta</taxon>
        <taxon>Magnoliopsida</taxon>
        <taxon>eudicotyledons</taxon>
        <taxon>Gunneridae</taxon>
        <taxon>Pentapetalae</taxon>
        <taxon>rosids</taxon>
        <taxon>malvids</taxon>
        <taxon>Sapindales</taxon>
        <taxon>Sapindaceae</taxon>
        <taxon>Hippocastanoideae</taxon>
        <taxon>Acereae</taxon>
        <taxon>Dipteronia</taxon>
    </lineage>
</organism>
<accession>A0AAE0ASR4</accession>
<name>A0AAE0ASR4_9ROSI</name>
<evidence type="ECO:0000256" key="6">
    <source>
        <dbReference type="SAM" id="SignalP"/>
    </source>
</evidence>
<keyword evidence="8" id="KW-1185">Reference proteome</keyword>
<feature type="chain" id="PRO_5041982740" evidence="6">
    <location>
        <begin position="29"/>
        <end position="110"/>
    </location>
</feature>
<dbReference type="InterPro" id="IPR039618">
    <property type="entry name" value="CLE9-13"/>
</dbReference>
<dbReference type="PANTHER" id="PTHR34359:SF5">
    <property type="entry name" value="CLAVATA3_ESR (CLE)-RELATED PROTEIN 9"/>
    <property type="match status" value="1"/>
</dbReference>
<dbReference type="GO" id="GO:0030154">
    <property type="term" value="P:cell differentiation"/>
    <property type="evidence" value="ECO:0007669"/>
    <property type="project" value="UniProtKB-KW"/>
</dbReference>
<comment type="caution">
    <text evidence="7">The sequence shown here is derived from an EMBL/GenBank/DDBJ whole genome shotgun (WGS) entry which is preliminary data.</text>
</comment>
<sequence>MSPPPPPLRFFIFTTFLLFFLFSFLASASNPPNSPTIHVDHHYTRNNFRSCSSLSQKKSRSLCIQLQRIHQLRQHQHSPPPPPPSSLDEIDTRYGVEKRLVPSGPNPLHN</sequence>
<evidence type="ECO:0000256" key="5">
    <source>
        <dbReference type="SAM" id="MobiDB-lite"/>
    </source>
</evidence>
<dbReference type="Proteomes" id="UP001281410">
    <property type="component" value="Unassembled WGS sequence"/>
</dbReference>
<comment type="similarity">
    <text evidence="1">Belongs to the CLV3/ESR signal peptide family.</text>
</comment>